<feature type="non-terminal residue" evidence="3">
    <location>
        <position position="339"/>
    </location>
</feature>
<evidence type="ECO:0000256" key="1">
    <source>
        <dbReference type="ARBA" id="ARBA00023002"/>
    </source>
</evidence>
<evidence type="ECO:0000259" key="2">
    <source>
        <dbReference type="SMART" id="SM00829"/>
    </source>
</evidence>
<dbReference type="OrthoDB" id="203908at2759"/>
<sequence>RRLVLMGYGSLERLQIENRPLKEPRQGEIRIKVENSGINFADMMARQGIYRINPKPPCVLGYEVSGIVESHGIGVTQPAIGTRVIGFCNNFGGWSEYALVPADLVFAMPENMSYEEGAALLVNYLTAYLLLFTFGHLQEGNTVLCHMAAGGVGHAVGQLCKTVPNVKLYGTCSTSKHEDAKAAGYKQLIDYKKSDYVKELLLLEPNGVDLVLDPLGGADSKKCYRLTKPFGKQIVYGVANAITGERRNVLRLAKTWASNAAAGKDPLALMNGNKMIGGVHLGTIMTEYYKDFAPKAVADILRWYNDGIIKPKIDSVHALEDFSDAFLRIHDRKNVGKVL</sequence>
<evidence type="ECO:0000313" key="3">
    <source>
        <dbReference type="EMBL" id="EDV21917.1"/>
    </source>
</evidence>
<dbReference type="eggNOG" id="KOG1197">
    <property type="taxonomic scope" value="Eukaryota"/>
</dbReference>
<gene>
    <name evidence="3" type="ORF">TRIADDRAFT_13142</name>
</gene>
<reference evidence="3 4" key="1">
    <citation type="journal article" date="2008" name="Nature">
        <title>The Trichoplax genome and the nature of placozoans.</title>
        <authorList>
            <person name="Srivastava M."/>
            <person name="Begovic E."/>
            <person name="Chapman J."/>
            <person name="Putnam N.H."/>
            <person name="Hellsten U."/>
            <person name="Kawashima T."/>
            <person name="Kuo A."/>
            <person name="Mitros T."/>
            <person name="Salamov A."/>
            <person name="Carpenter M.L."/>
            <person name="Signorovitch A.Y."/>
            <person name="Moreno M.A."/>
            <person name="Kamm K."/>
            <person name="Grimwood J."/>
            <person name="Schmutz J."/>
            <person name="Shapiro H."/>
            <person name="Grigoriev I.V."/>
            <person name="Buss L.W."/>
            <person name="Schierwater B."/>
            <person name="Dellaporta S.L."/>
            <person name="Rokhsar D.S."/>
        </authorList>
    </citation>
    <scope>NUCLEOTIDE SEQUENCE [LARGE SCALE GENOMIC DNA]</scope>
    <source>
        <strain evidence="3 4">Grell-BS-1999</strain>
    </source>
</reference>
<dbReference type="CDD" id="cd08275">
    <property type="entry name" value="MDR3"/>
    <property type="match status" value="1"/>
</dbReference>
<dbReference type="Proteomes" id="UP000009022">
    <property type="component" value="Unassembled WGS sequence"/>
</dbReference>
<dbReference type="STRING" id="10228.B3S5H8"/>
<keyword evidence="1" id="KW-0560">Oxidoreductase</keyword>
<accession>B3S5H8</accession>
<dbReference type="FunCoup" id="B3S5H8">
    <property type="interactions" value="881"/>
</dbReference>
<dbReference type="CTD" id="6756891"/>
<dbReference type="SUPFAM" id="SSF50129">
    <property type="entry name" value="GroES-like"/>
    <property type="match status" value="1"/>
</dbReference>
<dbReference type="HOGENOM" id="CLU_026673_3_1_1"/>
<dbReference type="InterPro" id="IPR020843">
    <property type="entry name" value="ER"/>
</dbReference>
<keyword evidence="4" id="KW-1185">Reference proteome</keyword>
<dbReference type="PhylomeDB" id="B3S5H8"/>
<dbReference type="GeneID" id="6756891"/>
<dbReference type="InterPro" id="IPR013154">
    <property type="entry name" value="ADH-like_N"/>
</dbReference>
<dbReference type="InterPro" id="IPR011032">
    <property type="entry name" value="GroES-like_sf"/>
</dbReference>
<dbReference type="OMA" id="MRAAVCP"/>
<dbReference type="GO" id="GO:0016491">
    <property type="term" value="F:oxidoreductase activity"/>
    <property type="evidence" value="ECO:0007669"/>
    <property type="project" value="UniProtKB-KW"/>
</dbReference>
<feature type="non-terminal residue" evidence="3">
    <location>
        <position position="1"/>
    </location>
</feature>
<dbReference type="EMBL" id="DS985251">
    <property type="protein sequence ID" value="EDV21917.1"/>
    <property type="molecule type" value="Genomic_DNA"/>
</dbReference>
<dbReference type="SMART" id="SM00829">
    <property type="entry name" value="PKS_ER"/>
    <property type="match status" value="1"/>
</dbReference>
<dbReference type="AlphaFoldDB" id="B3S5H8"/>
<organism evidence="3 4">
    <name type="scientific">Trichoplax adhaerens</name>
    <name type="common">Trichoplax reptans</name>
    <dbReference type="NCBI Taxonomy" id="10228"/>
    <lineage>
        <taxon>Eukaryota</taxon>
        <taxon>Metazoa</taxon>
        <taxon>Placozoa</taxon>
        <taxon>Uniplacotomia</taxon>
        <taxon>Trichoplacea</taxon>
        <taxon>Trichoplacidae</taxon>
        <taxon>Trichoplax</taxon>
    </lineage>
</organism>
<dbReference type="RefSeq" id="XP_002115554.1">
    <property type="nucleotide sequence ID" value="XM_002115518.1"/>
</dbReference>
<dbReference type="KEGG" id="tad:TRIADDRAFT_13142"/>
<dbReference type="Gene3D" id="3.90.180.10">
    <property type="entry name" value="Medium-chain alcohol dehydrogenases, catalytic domain"/>
    <property type="match status" value="1"/>
</dbReference>
<dbReference type="Pfam" id="PF13602">
    <property type="entry name" value="ADH_zinc_N_2"/>
    <property type="match status" value="1"/>
</dbReference>
<feature type="domain" description="Enoyl reductase (ER)" evidence="2">
    <location>
        <begin position="9"/>
        <end position="339"/>
    </location>
</feature>
<dbReference type="PANTHER" id="PTHR44054:SF1">
    <property type="entry name" value="SYNAPTIC VESICLE MEMBRANE PROTEIN VAT-1 HOMOLOG"/>
    <property type="match status" value="1"/>
</dbReference>
<dbReference type="PANTHER" id="PTHR44054">
    <property type="entry name" value="SYNAPTIC VESICLE MEMBRANE PROTEIN VAT-1 HOMOLOG-LIKE"/>
    <property type="match status" value="1"/>
</dbReference>
<name>B3S5H8_TRIAD</name>
<dbReference type="InParanoid" id="B3S5H8"/>
<dbReference type="InterPro" id="IPR052100">
    <property type="entry name" value="SV-ATPase_mito-regulator"/>
</dbReference>
<dbReference type="Pfam" id="PF08240">
    <property type="entry name" value="ADH_N"/>
    <property type="match status" value="1"/>
</dbReference>
<proteinExistence type="predicted"/>
<protein>
    <recommendedName>
        <fullName evidence="2">Enoyl reductase (ER) domain-containing protein</fullName>
    </recommendedName>
</protein>
<dbReference type="InterPro" id="IPR036291">
    <property type="entry name" value="NAD(P)-bd_dom_sf"/>
</dbReference>
<evidence type="ECO:0000313" key="4">
    <source>
        <dbReference type="Proteomes" id="UP000009022"/>
    </source>
</evidence>
<dbReference type="Gene3D" id="3.40.50.720">
    <property type="entry name" value="NAD(P)-binding Rossmann-like Domain"/>
    <property type="match status" value="1"/>
</dbReference>
<dbReference type="SUPFAM" id="SSF51735">
    <property type="entry name" value="NAD(P)-binding Rossmann-fold domains"/>
    <property type="match status" value="1"/>
</dbReference>